<reference evidence="9 10" key="1">
    <citation type="submission" date="2017-12" db="EMBL/GenBank/DDBJ databases">
        <title>Genome Sequence of a Multidrug-Resistant Candida haemulonii Isolate from a Patient with Chronic Leg Ulcers in Israel.</title>
        <authorList>
            <person name="Chow N.A."/>
            <person name="Gade L."/>
            <person name="Batra D."/>
            <person name="Rowe L.A."/>
            <person name="Ben-Ami R."/>
            <person name="Loparev V.N."/>
            <person name="Litvintseva A.P."/>
        </authorList>
    </citation>
    <scope>NUCLEOTIDE SEQUENCE [LARGE SCALE GENOMIC DNA]</scope>
    <source>
        <strain evidence="9 10">B11899</strain>
    </source>
</reference>
<dbReference type="Proteomes" id="UP000244309">
    <property type="component" value="Unassembled WGS sequence"/>
</dbReference>
<evidence type="ECO:0000256" key="5">
    <source>
        <dbReference type="ARBA" id="ARBA00022801"/>
    </source>
</evidence>
<name>A0A2V1AXT5_9ASCO</name>
<feature type="compositionally biased region" description="Polar residues" evidence="7">
    <location>
        <begin position="166"/>
        <end position="193"/>
    </location>
</feature>
<dbReference type="AlphaFoldDB" id="A0A2V1AXT5"/>
<feature type="region of interest" description="Disordered" evidence="7">
    <location>
        <begin position="119"/>
        <end position="325"/>
    </location>
</feature>
<dbReference type="PROSITE" id="PS00972">
    <property type="entry name" value="USP_1"/>
    <property type="match status" value="1"/>
</dbReference>
<feature type="compositionally biased region" description="Low complexity" evidence="7">
    <location>
        <begin position="194"/>
        <end position="204"/>
    </location>
</feature>
<evidence type="ECO:0000256" key="3">
    <source>
        <dbReference type="ARBA" id="ARBA00022670"/>
    </source>
</evidence>
<dbReference type="GO" id="GO:0004843">
    <property type="term" value="F:cysteine-type deubiquitinase activity"/>
    <property type="evidence" value="ECO:0007669"/>
    <property type="project" value="UniProtKB-EC"/>
</dbReference>
<feature type="compositionally biased region" description="Basic and acidic residues" evidence="7">
    <location>
        <begin position="207"/>
        <end position="216"/>
    </location>
</feature>
<feature type="region of interest" description="Disordered" evidence="7">
    <location>
        <begin position="943"/>
        <end position="1017"/>
    </location>
</feature>
<dbReference type="SUPFAM" id="SSF54001">
    <property type="entry name" value="Cysteine proteinases"/>
    <property type="match status" value="1"/>
</dbReference>
<proteinExistence type="predicted"/>
<keyword evidence="10" id="KW-1185">Reference proteome</keyword>
<dbReference type="Gene3D" id="3.90.70.10">
    <property type="entry name" value="Cysteine proteinases"/>
    <property type="match status" value="1"/>
</dbReference>
<feature type="domain" description="USP" evidence="8">
    <location>
        <begin position="442"/>
        <end position="879"/>
    </location>
</feature>
<dbReference type="RefSeq" id="XP_025343860.1">
    <property type="nucleotide sequence ID" value="XM_025486310.1"/>
</dbReference>
<evidence type="ECO:0000256" key="1">
    <source>
        <dbReference type="ARBA" id="ARBA00000707"/>
    </source>
</evidence>
<dbReference type="GO" id="GO:0016579">
    <property type="term" value="P:protein deubiquitination"/>
    <property type="evidence" value="ECO:0007669"/>
    <property type="project" value="InterPro"/>
</dbReference>
<accession>A0A2V1AXT5</accession>
<dbReference type="InterPro" id="IPR001394">
    <property type="entry name" value="Peptidase_C19_UCH"/>
</dbReference>
<dbReference type="EC" id="3.4.19.12" evidence="2"/>
<evidence type="ECO:0000256" key="7">
    <source>
        <dbReference type="SAM" id="MobiDB-lite"/>
    </source>
</evidence>
<dbReference type="InterPro" id="IPR018200">
    <property type="entry name" value="USP_CS"/>
</dbReference>
<comment type="caution">
    <text evidence="9">The sequence shown here is derived from an EMBL/GenBank/DDBJ whole genome shotgun (WGS) entry which is preliminary data.</text>
</comment>
<dbReference type="PROSITE" id="PS00973">
    <property type="entry name" value="USP_2"/>
    <property type="match status" value="1"/>
</dbReference>
<comment type="catalytic activity">
    <reaction evidence="1">
        <text>Thiol-dependent hydrolysis of ester, thioester, amide, peptide and isopeptide bonds formed by the C-terminal Gly of ubiquitin (a 76-residue protein attached to proteins as an intracellular targeting signal).</text>
        <dbReference type="EC" id="3.4.19.12"/>
    </reaction>
</comment>
<feature type="compositionally biased region" description="Basic and acidic residues" evidence="7">
    <location>
        <begin position="245"/>
        <end position="255"/>
    </location>
</feature>
<organism evidence="9 10">
    <name type="scientific">Candidozyma haemuli</name>
    <dbReference type="NCBI Taxonomy" id="45357"/>
    <lineage>
        <taxon>Eukaryota</taxon>
        <taxon>Fungi</taxon>
        <taxon>Dikarya</taxon>
        <taxon>Ascomycota</taxon>
        <taxon>Saccharomycotina</taxon>
        <taxon>Pichiomycetes</taxon>
        <taxon>Metschnikowiaceae</taxon>
        <taxon>Candidozyma</taxon>
    </lineage>
</organism>
<feature type="compositionally biased region" description="Low complexity" evidence="7">
    <location>
        <begin position="376"/>
        <end position="393"/>
    </location>
</feature>
<feature type="compositionally biased region" description="Low complexity" evidence="7">
    <location>
        <begin position="133"/>
        <end position="150"/>
    </location>
</feature>
<keyword evidence="5" id="KW-0378">Hydrolase</keyword>
<feature type="compositionally biased region" description="Polar residues" evidence="7">
    <location>
        <begin position="264"/>
        <end position="283"/>
    </location>
</feature>
<feature type="region of interest" description="Disordered" evidence="7">
    <location>
        <begin position="1"/>
        <end position="45"/>
    </location>
</feature>
<evidence type="ECO:0000313" key="9">
    <source>
        <dbReference type="EMBL" id="PVH22920.1"/>
    </source>
</evidence>
<keyword evidence="6" id="KW-0788">Thiol protease</keyword>
<feature type="compositionally biased region" description="Polar residues" evidence="7">
    <location>
        <begin position="943"/>
        <end position="956"/>
    </location>
</feature>
<feature type="compositionally biased region" description="Low complexity" evidence="7">
    <location>
        <begin position="983"/>
        <end position="1000"/>
    </location>
</feature>
<evidence type="ECO:0000256" key="6">
    <source>
        <dbReference type="ARBA" id="ARBA00022807"/>
    </source>
</evidence>
<dbReference type="STRING" id="45357.A0A2V1AXT5"/>
<dbReference type="GO" id="GO:0006508">
    <property type="term" value="P:proteolysis"/>
    <property type="evidence" value="ECO:0007669"/>
    <property type="project" value="UniProtKB-KW"/>
</dbReference>
<dbReference type="InterPro" id="IPR050164">
    <property type="entry name" value="Peptidase_C19"/>
</dbReference>
<dbReference type="PROSITE" id="PS50235">
    <property type="entry name" value="USP_3"/>
    <property type="match status" value="1"/>
</dbReference>
<feature type="region of interest" description="Disordered" evidence="7">
    <location>
        <begin position="338"/>
        <end position="409"/>
    </location>
</feature>
<protein>
    <recommendedName>
        <fullName evidence="2">ubiquitinyl hydrolase 1</fullName>
        <ecNumber evidence="2">3.4.19.12</ecNumber>
    </recommendedName>
</protein>
<dbReference type="InterPro" id="IPR028889">
    <property type="entry name" value="USP"/>
</dbReference>
<dbReference type="InterPro" id="IPR038765">
    <property type="entry name" value="Papain-like_cys_pep_sf"/>
</dbReference>
<dbReference type="PANTHER" id="PTHR24006:SF687">
    <property type="entry name" value="UBIQUITIN CARBOXYL-TERMINAL HYDROLASE 10"/>
    <property type="match status" value="1"/>
</dbReference>
<keyword evidence="4" id="KW-0833">Ubl conjugation pathway</keyword>
<evidence type="ECO:0000313" key="10">
    <source>
        <dbReference type="Proteomes" id="UP000244309"/>
    </source>
</evidence>
<keyword evidence="3" id="KW-0645">Protease</keyword>
<evidence type="ECO:0000256" key="2">
    <source>
        <dbReference type="ARBA" id="ARBA00012759"/>
    </source>
</evidence>
<gene>
    <name evidence="9" type="ORF">CXQ85_002645</name>
</gene>
<evidence type="ECO:0000256" key="4">
    <source>
        <dbReference type="ARBA" id="ARBA00022786"/>
    </source>
</evidence>
<feature type="compositionally biased region" description="Polar residues" evidence="7">
    <location>
        <begin position="1"/>
        <end position="29"/>
    </location>
</feature>
<feature type="compositionally biased region" description="Polar residues" evidence="7">
    <location>
        <begin position="296"/>
        <end position="318"/>
    </location>
</feature>
<dbReference type="GO" id="GO:0005829">
    <property type="term" value="C:cytosol"/>
    <property type="evidence" value="ECO:0007669"/>
    <property type="project" value="TreeGrafter"/>
</dbReference>
<feature type="compositionally biased region" description="Low complexity" evidence="7">
    <location>
        <begin position="341"/>
        <end position="369"/>
    </location>
</feature>
<dbReference type="OrthoDB" id="429671at2759"/>
<dbReference type="PANTHER" id="PTHR24006">
    <property type="entry name" value="UBIQUITIN CARBOXYL-TERMINAL HYDROLASE"/>
    <property type="match status" value="1"/>
</dbReference>
<dbReference type="EMBL" id="PKFO01000010">
    <property type="protein sequence ID" value="PVH22920.1"/>
    <property type="molecule type" value="Genomic_DNA"/>
</dbReference>
<dbReference type="VEuPathDB" id="FungiDB:CXQ85_002645"/>
<dbReference type="GeneID" id="37007976"/>
<sequence>MSTSKVTTPSASKSSNSGNTKEGGSSAPRQSRFRGDVPAFNPTGQSPFVLAQQFQNPPFPQQPQPYQHPQMMYGGQVPGGYMQYMGYPEYMMGYPYFTMPSAPFPQPYMAPHMNNMNNYMPPNSKQKKFSKGHNAYNNTNSHNNHQSHFNEGAHGEPYGPPPHAKFNQSYSSRSESPSTVPYTSQQTPESSNATTLPEETPPTTQQDIDREAKDSPEPVAPASQPVAETPVAATEEDQEVQVAPEEPKAAPEEQPKLGSLPLLFSTSLDEYSTSRSQDASNKQKLLASKHSRVQKYVQSQKTSSGAIANPIINKNGTRNVVDHSSGKTVNELIYPAEKSTSDASNASNDPNAPNDNDSNDNTSTTRPSNWAAILQTTATKKAPKKTTATSKSSQAPIESKSASPAPASITDGPQSLGLLSLKMLFDPEFSFSSLPSYSINPRGLTNTGNICYMNAVLQCLMFCEPFNKLIRHVDEKAVGTLDKKSSQPIVDATIHFIKDFLKVAAPNGANGSNGTLNSQGIVVGRPLSPEVLYQRLVENTKFRHLKWGQQEDAEEFLTYFLDGLHEDFVKAEADVASAQIDELVSLCQSKFNDSTSKQNVKSKIKTAYRVTKQLVNQGEEVEASDEEEEANGWSEVGSGKRVSKKRVVDVEPSPITSIFGGRFRSVLTIPKGKESQSITVDPFRCMSVDISQKDVSTIEDALWSSHQIEKIPFKIDAEREVTAKKQTFIDQLPEVLLLQLKRFAYQQEPESQNFSREGSTEPNGKDAVSYGTIEKVMKDVKFGLDLEIPPECLSTTLRAADPKPTYKLVGVIYHHGRNAEGGHYTCDVFRNGMAESSSVGDKKWLRIDDTSVEAISSDAVVETPEANDKSAYILIPFAMQLTNIAAAAAIAGVAAAHNITVTTNVVVTDYTTYCPEPTHVVVNNKTITVTEATTLTVTGPCTIPTTFIQEKPTTTPGEPEQPSKTHPGKPTTVAGEPTPGPGKPTEGPGKPTEGPGKPTTVAGESTPGPSHGEEGTSTTVVNVSTFVNGAGKVAAGAAAGFAAIAAALV</sequence>
<dbReference type="CDD" id="cd02257">
    <property type="entry name" value="Peptidase_C19"/>
    <property type="match status" value="1"/>
</dbReference>
<dbReference type="Pfam" id="PF00443">
    <property type="entry name" value="UCH"/>
    <property type="match status" value="1"/>
</dbReference>
<evidence type="ECO:0000259" key="8">
    <source>
        <dbReference type="PROSITE" id="PS50235"/>
    </source>
</evidence>
<dbReference type="GO" id="GO:0005634">
    <property type="term" value="C:nucleus"/>
    <property type="evidence" value="ECO:0007669"/>
    <property type="project" value="TreeGrafter"/>
</dbReference>